<feature type="region of interest" description="Disordered" evidence="1">
    <location>
        <begin position="1"/>
        <end position="123"/>
    </location>
</feature>
<sequence>MGVPGRRCWSPPHCWRRRSWPGGTAVDDREDDRRGADAGGTPPRRGEGPGAGERGPGSAAGGEVFGADGRRADGHGLLDAGPLLRPFALRAGRPPAPVSPRPSARTPAGPLTAVRAADPSDADGEPYPEVAAVLRACAHPRRFIDLAAETGLPLTVARHLVRDLAAEGRLMVCHSRPADDRVILEEVLEGLKAL</sequence>
<evidence type="ECO:0000313" key="2">
    <source>
        <dbReference type="EMBL" id="MDA2814657.1"/>
    </source>
</evidence>
<feature type="compositionally biased region" description="Gly residues" evidence="1">
    <location>
        <begin position="48"/>
        <end position="64"/>
    </location>
</feature>
<name>A0ABT4UCM7_9ACTN</name>
<gene>
    <name evidence="2" type="ORF">O4J56_28700</name>
</gene>
<proteinExistence type="predicted"/>
<dbReference type="PANTHER" id="PTHR36221">
    <property type="entry name" value="DUF742 DOMAIN-CONTAINING PROTEIN"/>
    <property type="match status" value="1"/>
</dbReference>
<dbReference type="InterPro" id="IPR007995">
    <property type="entry name" value="DUF742"/>
</dbReference>
<dbReference type="PANTHER" id="PTHR36221:SF1">
    <property type="entry name" value="DUF742 DOMAIN-CONTAINING PROTEIN"/>
    <property type="match status" value="1"/>
</dbReference>
<accession>A0ABT4UCM7</accession>
<dbReference type="EMBL" id="JAQFWQ010000134">
    <property type="protein sequence ID" value="MDA2814657.1"/>
    <property type="molecule type" value="Genomic_DNA"/>
</dbReference>
<protein>
    <submittedName>
        <fullName evidence="2">DUF742 domain-containing protein</fullName>
    </submittedName>
</protein>
<keyword evidence="3" id="KW-1185">Reference proteome</keyword>
<reference evidence="2 3" key="1">
    <citation type="submission" date="2023-01" db="EMBL/GenBank/DDBJ databases">
        <title>Draft genome sequence of Nocardiopsis sp. RSe5-2 isolated from halophytes.</title>
        <authorList>
            <person name="Duangmal K."/>
            <person name="Chantavorakit T."/>
        </authorList>
    </citation>
    <scope>NUCLEOTIDE SEQUENCE [LARGE SCALE GENOMIC DNA]</scope>
    <source>
        <strain evidence="2 3">RSe5-2</strain>
    </source>
</reference>
<evidence type="ECO:0000256" key="1">
    <source>
        <dbReference type="SAM" id="MobiDB-lite"/>
    </source>
</evidence>
<dbReference type="Pfam" id="PF05331">
    <property type="entry name" value="DUF742"/>
    <property type="match status" value="1"/>
</dbReference>
<comment type="caution">
    <text evidence="2">The sequence shown here is derived from an EMBL/GenBank/DDBJ whole genome shotgun (WGS) entry which is preliminary data.</text>
</comment>
<evidence type="ECO:0000313" key="3">
    <source>
        <dbReference type="Proteomes" id="UP001527866"/>
    </source>
</evidence>
<organism evidence="2 3">
    <name type="scientific">Nocardiopsis endophytica</name>
    <dbReference type="NCBI Taxonomy" id="3018445"/>
    <lineage>
        <taxon>Bacteria</taxon>
        <taxon>Bacillati</taxon>
        <taxon>Actinomycetota</taxon>
        <taxon>Actinomycetes</taxon>
        <taxon>Streptosporangiales</taxon>
        <taxon>Nocardiopsidaceae</taxon>
        <taxon>Nocardiopsis</taxon>
    </lineage>
</organism>
<dbReference type="Proteomes" id="UP001527866">
    <property type="component" value="Unassembled WGS sequence"/>
</dbReference>